<proteinExistence type="predicted"/>
<evidence type="ECO:0000313" key="2">
    <source>
        <dbReference type="EMBL" id="KAH8514402.1"/>
    </source>
</evidence>
<feature type="non-terminal residue" evidence="2">
    <location>
        <position position="1"/>
    </location>
</feature>
<keyword evidence="3" id="KW-1185">Reference proteome</keyword>
<sequence length="50" mass="5721">AIHGVPKIKEKYNPATWMLEVSSAAVEVRLGMDFAEHYKCSSLYQYVKCQ</sequence>
<name>A0A8T2ZBU8_POPDE</name>
<comment type="caution">
    <text evidence="2">The sequence shown here is derived from an EMBL/GenBank/DDBJ whole genome shotgun (WGS) entry which is preliminary data.</text>
</comment>
<organism evidence="2 3">
    <name type="scientific">Populus deltoides</name>
    <name type="common">Eastern poplar</name>
    <name type="synonym">Eastern cottonwood</name>
    <dbReference type="NCBI Taxonomy" id="3696"/>
    <lineage>
        <taxon>Eukaryota</taxon>
        <taxon>Viridiplantae</taxon>
        <taxon>Streptophyta</taxon>
        <taxon>Embryophyta</taxon>
        <taxon>Tracheophyta</taxon>
        <taxon>Spermatophyta</taxon>
        <taxon>Magnoliopsida</taxon>
        <taxon>eudicotyledons</taxon>
        <taxon>Gunneridae</taxon>
        <taxon>Pentapetalae</taxon>
        <taxon>rosids</taxon>
        <taxon>fabids</taxon>
        <taxon>Malpighiales</taxon>
        <taxon>Salicaceae</taxon>
        <taxon>Saliceae</taxon>
        <taxon>Populus</taxon>
    </lineage>
</organism>
<dbReference type="Proteomes" id="UP000807159">
    <property type="component" value="Chromosome 3"/>
</dbReference>
<dbReference type="PANTHER" id="PTHR19241">
    <property type="entry name" value="ATP-BINDING CASSETTE TRANSPORTER"/>
    <property type="match status" value="1"/>
</dbReference>
<evidence type="ECO:0000313" key="3">
    <source>
        <dbReference type="Proteomes" id="UP000807159"/>
    </source>
</evidence>
<protein>
    <submittedName>
        <fullName evidence="2">Uncharacterized protein</fullName>
    </submittedName>
</protein>
<gene>
    <name evidence="2" type="ORF">H0E87_007293</name>
</gene>
<accession>A0A8T2ZBU8</accession>
<reference evidence="2" key="1">
    <citation type="journal article" date="2021" name="J. Hered.">
        <title>Genome Assembly of Salicaceae Populus deltoides (Eastern Cottonwood) I-69 Based on Nanopore Sequencing and Hi-C Technologies.</title>
        <authorList>
            <person name="Bai S."/>
            <person name="Wu H."/>
            <person name="Zhang J."/>
            <person name="Pan Z."/>
            <person name="Zhao W."/>
            <person name="Li Z."/>
            <person name="Tong C."/>
        </authorList>
    </citation>
    <scope>NUCLEOTIDE SEQUENCE</scope>
    <source>
        <tissue evidence="2">Leaf</tissue>
    </source>
</reference>
<dbReference type="EMBL" id="JACEGQ020000003">
    <property type="protein sequence ID" value="KAH8514402.1"/>
    <property type="molecule type" value="Genomic_DNA"/>
</dbReference>
<dbReference type="AlphaFoldDB" id="A0A8T2ZBU8"/>
<keyword evidence="1" id="KW-0813">Transport</keyword>
<evidence type="ECO:0000256" key="1">
    <source>
        <dbReference type="ARBA" id="ARBA00022448"/>
    </source>
</evidence>
<feature type="non-terminal residue" evidence="2">
    <location>
        <position position="50"/>
    </location>
</feature>